<dbReference type="SUPFAM" id="SSF161098">
    <property type="entry name" value="MetI-like"/>
    <property type="match status" value="1"/>
</dbReference>
<dbReference type="AlphaFoldDB" id="A0A090EY16"/>
<dbReference type="CDD" id="cd06261">
    <property type="entry name" value="TM_PBP2"/>
    <property type="match status" value="1"/>
</dbReference>
<keyword evidence="7 9" id="KW-1133">Transmembrane helix</keyword>
<dbReference type="PROSITE" id="PS50928">
    <property type="entry name" value="ABC_TM1"/>
    <property type="match status" value="1"/>
</dbReference>
<dbReference type="GO" id="GO:0022857">
    <property type="term" value="F:transmembrane transporter activity"/>
    <property type="evidence" value="ECO:0007669"/>
    <property type="project" value="InterPro"/>
</dbReference>
<dbReference type="PANTHER" id="PTHR30614:SF0">
    <property type="entry name" value="L-CYSTINE TRANSPORT SYSTEM PERMEASE PROTEIN TCYL"/>
    <property type="match status" value="1"/>
</dbReference>
<evidence type="ECO:0000259" key="10">
    <source>
        <dbReference type="PROSITE" id="PS50928"/>
    </source>
</evidence>
<keyword evidence="5 9" id="KW-0812">Transmembrane</keyword>
<protein>
    <submittedName>
        <fullName evidence="11">Putative amino-acid ABC transporter permease protein y4tG</fullName>
    </submittedName>
</protein>
<sequence length="219" mass="23765">MGFDLDFALSTVPIIIGAIGTTLLATVLSCFGASALGFTFEMIRRGGGVPGFAVRFLIDFIRSTPVLAWLYFLYFVMPFYGIRLGAMTVGILGLSLYYSGYLAEVFKAGIDAIPKGQQEAARALSLTRRDTVIFVIAPQMLRNIAAPLGNYLVSILKATPYLAILAVPEMLGRAFDIASQTYRYAEPLTVAGVLFLALALIVSYGVKRMEKLLLASGRR</sequence>
<dbReference type="GO" id="GO:0006865">
    <property type="term" value="P:amino acid transport"/>
    <property type="evidence" value="ECO:0007669"/>
    <property type="project" value="UniProtKB-KW"/>
</dbReference>
<evidence type="ECO:0000256" key="6">
    <source>
        <dbReference type="ARBA" id="ARBA00022970"/>
    </source>
</evidence>
<accession>A0A090EY16</accession>
<keyword evidence="4" id="KW-1003">Cell membrane</keyword>
<evidence type="ECO:0000256" key="7">
    <source>
        <dbReference type="ARBA" id="ARBA00022989"/>
    </source>
</evidence>
<evidence type="ECO:0000256" key="8">
    <source>
        <dbReference type="ARBA" id="ARBA00023136"/>
    </source>
</evidence>
<evidence type="ECO:0000256" key="4">
    <source>
        <dbReference type="ARBA" id="ARBA00022475"/>
    </source>
</evidence>
<reference evidence="12" key="1">
    <citation type="submission" date="2014-08" db="EMBL/GenBank/DDBJ databases">
        <authorList>
            <person name="Moulin L."/>
        </authorList>
    </citation>
    <scope>NUCLEOTIDE SEQUENCE [LARGE SCALE GENOMIC DNA]</scope>
</reference>
<evidence type="ECO:0000256" key="1">
    <source>
        <dbReference type="ARBA" id="ARBA00004429"/>
    </source>
</evidence>
<feature type="transmembrane region" description="Helical" evidence="9">
    <location>
        <begin position="148"/>
        <end position="167"/>
    </location>
</feature>
<dbReference type="NCBIfam" id="TIGR01726">
    <property type="entry name" value="HEQRo_perm_3TM"/>
    <property type="match status" value="1"/>
</dbReference>
<keyword evidence="3 9" id="KW-0813">Transport</keyword>
<dbReference type="InterPro" id="IPR043429">
    <property type="entry name" value="ArtM/GltK/GlnP/TcyL/YhdX-like"/>
</dbReference>
<feature type="transmembrane region" description="Helical" evidence="9">
    <location>
        <begin position="12"/>
        <end position="40"/>
    </location>
</feature>
<dbReference type="InterPro" id="IPR035906">
    <property type="entry name" value="MetI-like_sf"/>
</dbReference>
<keyword evidence="6" id="KW-0029">Amino-acid transport</keyword>
<evidence type="ECO:0000313" key="11">
    <source>
        <dbReference type="EMBL" id="CDX11998.1"/>
    </source>
</evidence>
<feature type="transmembrane region" description="Helical" evidence="9">
    <location>
        <begin position="52"/>
        <end position="74"/>
    </location>
</feature>
<dbReference type="GO" id="GO:0043190">
    <property type="term" value="C:ATP-binding cassette (ABC) transporter complex"/>
    <property type="evidence" value="ECO:0007669"/>
    <property type="project" value="InterPro"/>
</dbReference>
<dbReference type="Proteomes" id="UP000045285">
    <property type="component" value="Unassembled WGS sequence"/>
</dbReference>
<dbReference type="Pfam" id="PF00528">
    <property type="entry name" value="BPD_transp_1"/>
    <property type="match status" value="1"/>
</dbReference>
<feature type="transmembrane region" description="Helical" evidence="9">
    <location>
        <begin position="80"/>
        <end position="98"/>
    </location>
</feature>
<keyword evidence="12" id="KW-1185">Reference proteome</keyword>
<evidence type="ECO:0000256" key="3">
    <source>
        <dbReference type="ARBA" id="ARBA00022448"/>
    </source>
</evidence>
<name>A0A090EY16_MESPL</name>
<comment type="subcellular location">
    <subcellularLocation>
        <location evidence="1">Cell inner membrane</location>
        <topology evidence="1">Multi-pass membrane protein</topology>
    </subcellularLocation>
    <subcellularLocation>
        <location evidence="9">Cell membrane</location>
        <topology evidence="9">Multi-pass membrane protein</topology>
    </subcellularLocation>
</comment>
<evidence type="ECO:0000313" key="12">
    <source>
        <dbReference type="Proteomes" id="UP000045285"/>
    </source>
</evidence>
<comment type="similarity">
    <text evidence="2">Belongs to the binding-protein-dependent transport system permease family. HisMQ subfamily.</text>
</comment>
<keyword evidence="8 9" id="KW-0472">Membrane</keyword>
<evidence type="ECO:0000256" key="5">
    <source>
        <dbReference type="ARBA" id="ARBA00022692"/>
    </source>
</evidence>
<dbReference type="NCBIfam" id="TIGR03003">
    <property type="entry name" value="ectoine_ehuD"/>
    <property type="match status" value="1"/>
</dbReference>
<dbReference type="PANTHER" id="PTHR30614">
    <property type="entry name" value="MEMBRANE COMPONENT OF AMINO ACID ABC TRANSPORTER"/>
    <property type="match status" value="1"/>
</dbReference>
<dbReference type="EMBL" id="CCMZ01000003">
    <property type="protein sequence ID" value="CDX11998.1"/>
    <property type="molecule type" value="Genomic_DNA"/>
</dbReference>
<organism evidence="11 12">
    <name type="scientific">Mesorhizobium plurifarium</name>
    <dbReference type="NCBI Taxonomy" id="69974"/>
    <lineage>
        <taxon>Bacteria</taxon>
        <taxon>Pseudomonadati</taxon>
        <taxon>Pseudomonadota</taxon>
        <taxon>Alphaproteobacteria</taxon>
        <taxon>Hyphomicrobiales</taxon>
        <taxon>Phyllobacteriaceae</taxon>
        <taxon>Mesorhizobium</taxon>
    </lineage>
</organism>
<proteinExistence type="inferred from homology"/>
<dbReference type="InterPro" id="IPR014341">
    <property type="entry name" value="Ectoine_EhuD"/>
</dbReference>
<dbReference type="Gene3D" id="1.10.3720.10">
    <property type="entry name" value="MetI-like"/>
    <property type="match status" value="1"/>
</dbReference>
<evidence type="ECO:0000256" key="9">
    <source>
        <dbReference type="RuleBase" id="RU363032"/>
    </source>
</evidence>
<dbReference type="InterPro" id="IPR010065">
    <property type="entry name" value="AA_ABC_transptr_permease_3TM"/>
</dbReference>
<feature type="domain" description="ABC transmembrane type-1" evidence="10">
    <location>
        <begin position="19"/>
        <end position="206"/>
    </location>
</feature>
<gene>
    <name evidence="11" type="ORF">MPL3356_110276</name>
</gene>
<dbReference type="InterPro" id="IPR000515">
    <property type="entry name" value="MetI-like"/>
</dbReference>
<evidence type="ECO:0000256" key="2">
    <source>
        <dbReference type="ARBA" id="ARBA00010072"/>
    </source>
</evidence>
<feature type="transmembrane region" description="Helical" evidence="9">
    <location>
        <begin position="187"/>
        <end position="206"/>
    </location>
</feature>